<dbReference type="EMBL" id="FMII01000188">
    <property type="protein sequence ID" value="SCL84719.1"/>
    <property type="molecule type" value="Genomic_DNA"/>
</dbReference>
<reference evidence="8 9" key="1">
    <citation type="submission" date="2016-08" db="EMBL/GenBank/DDBJ databases">
        <authorList>
            <consortium name="Pathogen Informatics"/>
        </authorList>
    </citation>
    <scope>NUCLEOTIDE SEQUENCE</scope>
    <source>
        <strain evidence="7">NK65 ny</strain>
        <strain evidence="4 10">NK65e</strain>
        <strain evidence="6 8">SP11 Antwerpcl1</strain>
        <strain evidence="5 9">SP11 RLL</strain>
    </source>
</reference>
<feature type="region of interest" description="Disordered" evidence="2">
    <location>
        <begin position="56"/>
        <end position="79"/>
    </location>
</feature>
<evidence type="ECO:0000313" key="8">
    <source>
        <dbReference type="Proteomes" id="UP000219860"/>
    </source>
</evidence>
<organism evidence="7">
    <name type="scientific">Plasmodium berghei</name>
    <dbReference type="NCBI Taxonomy" id="5821"/>
    <lineage>
        <taxon>Eukaryota</taxon>
        <taxon>Sar</taxon>
        <taxon>Alveolata</taxon>
        <taxon>Apicomplexa</taxon>
        <taxon>Aconoidasida</taxon>
        <taxon>Haemosporida</taxon>
        <taxon>Plasmodiidae</taxon>
        <taxon>Plasmodium</taxon>
        <taxon>Plasmodium (Vinckeia)</taxon>
    </lineage>
</organism>
<gene>
    <name evidence="7" type="primary">Pb235</name>
    <name evidence="4" type="ORF">PBNK65E_000509400</name>
    <name evidence="7" type="ORF">PBNK65NY_000506400</name>
    <name evidence="6" type="ORF">PBSP11A_000507100</name>
    <name evidence="5" type="ORF">PBSP11RLL_000505000</name>
</gene>
<dbReference type="VEuPathDB" id="PlasmoDB:PBANKA_0216801"/>
<dbReference type="AlphaFoldDB" id="A0A1C6WEB4"/>
<evidence type="ECO:0000313" key="10">
    <source>
        <dbReference type="Proteomes" id="UP000220214"/>
    </source>
</evidence>
<protein>
    <submittedName>
        <fullName evidence="7">Reticulocyte binding protein, putative</fullName>
    </submittedName>
</protein>
<dbReference type="OrthoDB" id="381190at2759"/>
<evidence type="ECO:0000256" key="2">
    <source>
        <dbReference type="SAM" id="MobiDB-lite"/>
    </source>
</evidence>
<dbReference type="Proteomes" id="UP000516480">
    <property type="component" value="Unassembled WGS sequence"/>
</dbReference>
<evidence type="ECO:0000313" key="6">
    <source>
        <dbReference type="EMBL" id="SCL84719.1"/>
    </source>
</evidence>
<evidence type="ECO:0000313" key="9">
    <source>
        <dbReference type="Proteomes" id="UP000219974"/>
    </source>
</evidence>
<proteinExistence type="predicted"/>
<feature type="coiled-coil region" evidence="1">
    <location>
        <begin position="1014"/>
        <end position="1041"/>
    </location>
</feature>
<dbReference type="Proteomes" id="UP000220214">
    <property type="component" value="Unassembled WGS sequence"/>
</dbReference>
<accession>A0A1C6WEB4</accession>
<evidence type="ECO:0000259" key="3">
    <source>
        <dbReference type="Pfam" id="PF18515"/>
    </source>
</evidence>
<feature type="coiled-coil region" evidence="1">
    <location>
        <begin position="283"/>
        <end position="310"/>
    </location>
</feature>
<dbReference type="InterPro" id="IPR041668">
    <property type="entry name" value="Rh5_CC"/>
</dbReference>
<dbReference type="Pfam" id="PF18515">
    <property type="entry name" value="Rh5"/>
    <property type="match status" value="1"/>
</dbReference>
<dbReference type="Proteomes" id="UP000219860">
    <property type="component" value="Unassembled WGS sequence"/>
</dbReference>
<dbReference type="EMBL" id="FMIE01000166">
    <property type="protein sequence ID" value="SCL85186.1"/>
    <property type="molecule type" value="Genomic_DNA"/>
</dbReference>
<feature type="compositionally biased region" description="Basic and acidic residues" evidence="2">
    <location>
        <begin position="61"/>
        <end position="70"/>
    </location>
</feature>
<dbReference type="Proteomes" id="UP000219974">
    <property type="component" value="Unassembled WGS sequence"/>
</dbReference>
<keyword evidence="1" id="KW-0175">Coiled coil</keyword>
<evidence type="ECO:0000256" key="1">
    <source>
        <dbReference type="SAM" id="Coils"/>
    </source>
</evidence>
<dbReference type="EMBL" id="FMIH01000127">
    <property type="protein sequence ID" value="SCL82943.1"/>
    <property type="molecule type" value="Genomic_DNA"/>
</dbReference>
<feature type="coiled-coil region" evidence="1">
    <location>
        <begin position="904"/>
        <end position="976"/>
    </location>
</feature>
<feature type="region of interest" description="Disordered" evidence="2">
    <location>
        <begin position="1148"/>
        <end position="1186"/>
    </location>
</feature>
<feature type="compositionally biased region" description="Polar residues" evidence="2">
    <location>
        <begin position="1163"/>
        <end position="1179"/>
    </location>
</feature>
<evidence type="ECO:0000313" key="4">
    <source>
        <dbReference type="EMBL" id="SBW38258.1"/>
    </source>
</evidence>
<feature type="coiled-coil region" evidence="1">
    <location>
        <begin position="522"/>
        <end position="592"/>
    </location>
</feature>
<dbReference type="EMBL" id="FLVA01000172">
    <property type="protein sequence ID" value="SBW38258.1"/>
    <property type="molecule type" value="Genomic_DNA"/>
</dbReference>
<name>A0A1C6WEB4_PLABE</name>
<evidence type="ECO:0000313" key="5">
    <source>
        <dbReference type="EMBL" id="SCL82943.1"/>
    </source>
</evidence>
<evidence type="ECO:0000313" key="7">
    <source>
        <dbReference type="EMBL" id="SCL85186.1"/>
    </source>
</evidence>
<sequence length="1252" mass="147181">MPYLIMKKFICIKTAYVVLFVSPEIIYGYQLEKNKPNNDNHLNDFNPYNNLKNWSFNKSESSNEKQDNNKQDAFNDENHGEFDSINIESFENEDNSQNTQFTLYNKPQNKNYLGSLKNFNHGTEEANKKVTIAKNSFIQTFNAPKFDSNLFNVTDIIYGTNVEKENLSFIYVKLRILEELRDILRKFYNDKSNELKDVLNKHHQINNELNEIFKKHQASRDKVITEMANLHNPLYNFYNNPPMDNYKLYTSSQKKYVNDLISALRKVESQIEKTTSSMSNTYINLTKNKANELKDIRKKYTDDVMNYNNKILGLIKNRSFLNDDKTIPFIEFLINTLKSKNKLPSIQNKLKFLLNQFRDAREKYSWHKNICEIVHIFMVKFIKDGYSYSNNQYFNDLKLIASKRAILIYNDNRLKSLEELYKYLKEVLFHIFKMLGRILIDNPDPQNNLIFKDEIYEFDTSTPKSKFTSLKNEFLEIFKVNWESYNNKDIEGGGSINNDMILISNNMNKFKNLIDSMECSQKNDLEEKNNILDEIQKKLDKKTYDERKEGFKSSLELAKTWEKKKAEILTKLNKENDETVQLEEQIKKLFKKCSDMIAEKKYMKELTLEINEKIKGISDKKEYIKKAIDLDKEIKENVGYIDKLAKESPYEINKYIEKKDTICNTIKSELNQIYVGDINQLYNELSSIINENVIDNAGDKTKLEALKSKINDEYNKIENMKIQMDASHLNIVEDNKNALLNTISETKKYIYDKMNNDLNKMLNDFKNKETNLLSNINDYSKHSEELNNYKTAISEIRNIYNDKINICNIQEDETRKIYEKSKECIATLSANENEVLKNINEIKNMKDKYLEKVNIYINFDNIYKENVDSEHNKFTELTDKIKVEVSDEELKKYEKRFNDSKSLINETKKSIEEEYQNINILKKANEHIKECENTTELIKKIRNKHNELSGILNKNIGDQIKELDEANSKIENIENGNKFKSYLDDIKANKNFDNISKSINNIKNSTYEIRSDQIARYANIIQNLAGQAKEIQNNLNKDEIDDIIQKIINYNKEIEIKLHTIVDNKNRAISIISHIKNTTNLTESEYNAAIKYEGDANSIILDLNNSQNILNHLINQNLNIINDLRNRRQHIQSRSNLYTINREQEITQTKHFSNTKPHDVNDTKNINKNRQHSSSNGKGSSKERNTENTVRFAGAIAIGLVVCYAVTKFKEKNDKDQMKFDKSISFYHDNENENVFFERKEEVIEVTKNDDL</sequence>
<feature type="domain" description="Rh5 coiled-coil" evidence="3">
    <location>
        <begin position="200"/>
        <end position="450"/>
    </location>
</feature>